<sequence length="2354" mass="259359">MPAFAAINVEPEDDLEDEVEVTRRIQIDDALKLYQTALKLHAQGPKSFPAAKEAYEGLFRSAIFSYPEARTDYERAERQPDPLLTPGPGPSPTFAASLEAAVLDESSSANSLAQAYYIAYKNHGQFLLDVVRHKARNAKAAGGADGAGRVFRDGAVLDDLQKALGEFIAALDRDPSDTELWRRTGRVAAFLQSARIDRYCLEAAIELDDDPAVMEVEPPSLAEGFAGEQLRKQLQALADTVSLSHPIMAPFVKRQMAAPLSRFLDPLPWLPNPIKDVSPPKQALYLPPSEEACARLTVRFKSPSWADLGMAMVQLVAEIGMSGQVVEIDAPVLPDDNQIMQIEIDQQLSGLQEATHTDSEGKLENESKAAESEAVDDEEKAKTNGVLSPEDKDGGGALPEESAEKDRQRDAHKDRCASSQPRKRSQSAAGLPDDDDNNTGDTKRSKRIRRRETIAEEAVDPNTAFANQLQPYFEADQNLFRMTKSVLQKLNVPPIPTLDETIDVCGMAENRIAKLQNHPAKEMRAALITAFKDDRAKILLSKKDTPVLGLDAFLEQTKSGQHRVPDRAGLDEMRGLRAFVSKINSGWYSLEDVAYEWVVFMSQSYMSLRWSDATKRSVVQVLSKFDESLYRRVCFEVQRWQMAGPSPANGVCNLVQMIFELYLDIYERITNPSSAVDKVVRIETKDRLDRWMDLASGLAPSFSEDSAILTFRFLWACVFFTTIAPGVPRDHILACWESLRHFLYEEGSKNQDLEIVLPNNAVISEVSYKAADREISKLTTMDFFLSLFQDELKDPVAVIDKLEPVLNPTSVYTSVCRDVDPEDAAAEAQKPIAECASPELHDMWRFLRGSSTSLRLFLWARLADAYKDIDYATKVFSCYLRCIELIVDDLEAETYLSTPEEPTRRQVFMQLLKTLDEMIIHALSMAVNDSHAFDIVDEDHLRSSASALARISCMLHVATLYEDEVRIGMTSAASNSQTFHALQNKLREMQVRAWSLQYTLIKVGLKAATATVPNDAQSSAAEFALAPASSSSSPSPSESASRSASSNGRDTSFPPAVSALHTELADYLGAIHQVVGLRKFCKASNKIFLRMARSELLRMRGLENWEGYLGQVLYDLHGLKLGAGLSDVQEHGCPTERLERKNALALVDKVMALASGMSMKDLLKSDLKNTIEHMQQAIGQTKSTTQMIHNLRYVTEYLKRPIHPLRLYQAWTGGVELDTVPATTPDLVLARNGWFFLMGMVALTKFKGVDLNRRQTPGATDDLRVGAQYLRLQLQLTPARWDAWFRLAECFDYDLDEAVLWSAERMNKDRGELVKLQRSAIHCYTLALSYWHSDAADGQAEKDGDALHDLYHNFGMRLYASSREPFAMEAFHHAEHERWFIAPDTLSTYKKTQHGEMTDFMVWRYAARLFLRAMALRPRDWKSAYMFSKCCWKMYQKPVDQLSDRERRSHPTMDDVIESLEKSIQVVSLLPKPRHGQDPVLEPHYKMVSIVDKLVRRGDMHAQAAADLLQRQPYAIQQAATVSVTNTAEWESYVIKSLQHLRDKDKSNWQHRMVIRQARMLFGDCDLVDDAAAAAAPVAEEAAKENGTNAATGANDAAEDTTQGRINGAPNVADHGLGGDNARNGDADGDKGTAEKLSEDVDSRNVATKEENAKSDETNDNKADVPKVPDASNGKDTENEKSPSKDVAENVVNKDVPEDGDRMDIDKAVERGDEDRHGSADAANGNRLLPADAVASGEANTNAPSTEDDQEEADRQKKAQAAFAVLRESMFTKTMVMNVWKCDAERPGRHHVFTEQYVRFMTRLLVVLHDRVNMEALLRRIRKKGADFYHFNDLWQTCVISYVRLLRRSYKIPLAVEDVFKSVSPEEFEILSERIAEWVGGPEADHRALSALREAIEIKKLNGNLMKAGPIDELVSDCYSVIFAEVSRSLPGDDPAAIIEERQRQLKEEADKAERAEREKQAEAAASGSSKAAILLSFNLLAERGGGGAADKDSSANGASRAGSEAPGSAANNLFAAERMDRQGSGMGGSSDHPQRRGRAPGVRRPDVLRKAEQAIARLGEPVSKSGAPSAATGGGGGHGGSSGNAGASSHRGADGNGNGGGSRGRRSTRLGSSSSARHDLAMAGAEPGLRNTSKDGDGSGADGEEGDDDAGAKAANRDGSGRGRTRSTQSKTRRRSLGLGRDDDGPHGRDMRGTRSDGDGVDSRDDGGDGDGDGGSEASSPSGSVHDSADDESELSDVPPDYEEDVPPSLMFPNLRKSEEAAVATRTIGEDGEEEEDEEEEEEEDEDEDRDEGEDEAEAEEENDNDDEHDEEKIEEGVPQKGEAQLAGEAGEAEDVVMEDTDPAAGTMSDKDV</sequence>
<dbReference type="InterPro" id="IPR033053">
    <property type="entry name" value="Hir3/CABIN1"/>
</dbReference>
<feature type="compositionally biased region" description="Acidic residues" evidence="6">
    <location>
        <begin position="2230"/>
        <end position="2247"/>
    </location>
</feature>
<dbReference type="OrthoDB" id="77564at2759"/>
<reference evidence="7 8" key="1">
    <citation type="journal article" date="2016" name="Genome Biol. Evol.">
        <title>Divergent and convergent evolution of fungal pathogenicity.</title>
        <authorList>
            <person name="Shang Y."/>
            <person name="Xiao G."/>
            <person name="Zheng P."/>
            <person name="Cen K."/>
            <person name="Zhan S."/>
            <person name="Wang C."/>
        </authorList>
    </citation>
    <scope>NUCLEOTIDE SEQUENCE [LARGE SCALE GENOMIC DNA]</scope>
    <source>
        <strain evidence="7 8">RCEF 264</strain>
    </source>
</reference>
<proteinExistence type="inferred from homology"/>
<keyword evidence="8" id="KW-1185">Reference proteome</keyword>
<feature type="compositionally biased region" description="Basic and acidic residues" evidence="6">
    <location>
        <begin position="2044"/>
        <end position="2053"/>
    </location>
</feature>
<evidence type="ECO:0000256" key="2">
    <source>
        <dbReference type="ARBA" id="ARBA00004123"/>
    </source>
</evidence>
<comment type="caution">
    <text evidence="7">The sequence shown here is derived from an EMBL/GenBank/DDBJ whole genome shotgun (WGS) entry which is preliminary data.</text>
</comment>
<feature type="compositionally biased region" description="Basic and acidic residues" evidence="6">
    <location>
        <begin position="2181"/>
        <end position="2208"/>
    </location>
</feature>
<feature type="compositionally biased region" description="Basic and acidic residues" evidence="6">
    <location>
        <begin position="1945"/>
        <end position="1962"/>
    </location>
</feature>
<dbReference type="STRING" id="1081102.A0A167XYY2"/>
<keyword evidence="5" id="KW-0539">Nucleus</keyword>
<feature type="region of interest" description="Disordered" evidence="6">
    <location>
        <begin position="1027"/>
        <end position="1052"/>
    </location>
</feature>
<feature type="region of interest" description="Disordered" evidence="6">
    <location>
        <begin position="1736"/>
        <end position="1757"/>
    </location>
</feature>
<dbReference type="PANTHER" id="PTHR15502:SF7">
    <property type="entry name" value="CALCINEURIN-BINDING PROTEIN CABIN-1"/>
    <property type="match status" value="1"/>
</dbReference>
<accession>A0A167XYY2</accession>
<dbReference type="EMBL" id="AZHD01000003">
    <property type="protein sequence ID" value="OAA65599.1"/>
    <property type="molecule type" value="Genomic_DNA"/>
</dbReference>
<dbReference type="PANTHER" id="PTHR15502">
    <property type="entry name" value="CALCINEURIN-BINDING PROTEIN CABIN 1-RELATED"/>
    <property type="match status" value="1"/>
</dbReference>
<dbReference type="GO" id="GO:0031491">
    <property type="term" value="F:nucleosome binding"/>
    <property type="evidence" value="ECO:0007669"/>
    <property type="project" value="TreeGrafter"/>
</dbReference>
<evidence type="ECO:0000256" key="4">
    <source>
        <dbReference type="ARBA" id="ARBA00014848"/>
    </source>
</evidence>
<feature type="compositionally biased region" description="Acidic residues" evidence="6">
    <location>
        <begin position="2271"/>
        <end position="2311"/>
    </location>
</feature>
<organism evidence="7 8">
    <name type="scientific">Niveomyces insectorum RCEF 264</name>
    <dbReference type="NCBI Taxonomy" id="1081102"/>
    <lineage>
        <taxon>Eukaryota</taxon>
        <taxon>Fungi</taxon>
        <taxon>Dikarya</taxon>
        <taxon>Ascomycota</taxon>
        <taxon>Pezizomycotina</taxon>
        <taxon>Sordariomycetes</taxon>
        <taxon>Hypocreomycetidae</taxon>
        <taxon>Hypocreales</taxon>
        <taxon>Cordycipitaceae</taxon>
        <taxon>Niveomyces</taxon>
    </lineage>
</organism>
<comment type="function">
    <text evidence="1">Has a role in a nucleosome assembly pathway that is required for the integrity of heterochromatin and proper chromosome segregation.</text>
</comment>
<evidence type="ECO:0000313" key="7">
    <source>
        <dbReference type="EMBL" id="OAA65599.1"/>
    </source>
</evidence>
<name>A0A167XYY2_9HYPO</name>
<evidence type="ECO:0000256" key="6">
    <source>
        <dbReference type="SAM" id="MobiDB-lite"/>
    </source>
</evidence>
<feature type="region of interest" description="Disordered" evidence="6">
    <location>
        <begin position="351"/>
        <end position="452"/>
    </location>
</feature>
<feature type="compositionally biased region" description="Low complexity" evidence="6">
    <location>
        <begin position="1581"/>
        <end position="1596"/>
    </location>
</feature>
<feature type="region of interest" description="Disordered" evidence="6">
    <location>
        <begin position="1986"/>
        <end position="2354"/>
    </location>
</feature>
<evidence type="ECO:0000313" key="8">
    <source>
        <dbReference type="Proteomes" id="UP000076874"/>
    </source>
</evidence>
<feature type="region of interest" description="Disordered" evidence="6">
    <location>
        <begin position="1581"/>
        <end position="1705"/>
    </location>
</feature>
<protein>
    <recommendedName>
        <fullName evidence="4">Histone transcription regulator 3 homolog</fullName>
    </recommendedName>
</protein>
<comment type="similarity">
    <text evidence="3">Belongs to the HIR3 family.</text>
</comment>
<comment type="subcellular location">
    <subcellularLocation>
        <location evidence="2">Nucleus</location>
    </subcellularLocation>
</comment>
<evidence type="ECO:0000256" key="5">
    <source>
        <dbReference type="ARBA" id="ARBA00023242"/>
    </source>
</evidence>
<dbReference type="GO" id="GO:0006325">
    <property type="term" value="P:chromatin organization"/>
    <property type="evidence" value="ECO:0007669"/>
    <property type="project" value="InterPro"/>
</dbReference>
<feature type="region of interest" description="Disordered" evidence="6">
    <location>
        <begin position="1945"/>
        <end position="1966"/>
    </location>
</feature>
<evidence type="ECO:0000256" key="3">
    <source>
        <dbReference type="ARBA" id="ARBA00007335"/>
    </source>
</evidence>
<evidence type="ECO:0000256" key="1">
    <source>
        <dbReference type="ARBA" id="ARBA00002687"/>
    </source>
</evidence>
<dbReference type="Proteomes" id="UP000076874">
    <property type="component" value="Unassembled WGS sequence"/>
</dbReference>
<feature type="compositionally biased region" description="Low complexity" evidence="6">
    <location>
        <begin position="1027"/>
        <end position="1046"/>
    </location>
</feature>
<feature type="compositionally biased region" description="Gly residues" evidence="6">
    <location>
        <begin position="2073"/>
        <end position="2084"/>
    </location>
</feature>
<feature type="compositionally biased region" description="Basic and acidic residues" evidence="6">
    <location>
        <begin position="355"/>
        <end position="371"/>
    </location>
</feature>
<dbReference type="GO" id="GO:0000417">
    <property type="term" value="C:HIR complex"/>
    <property type="evidence" value="ECO:0007669"/>
    <property type="project" value="TreeGrafter"/>
</dbReference>
<feature type="compositionally biased region" description="Basic and acidic residues" evidence="6">
    <location>
        <begin position="1623"/>
        <end position="1688"/>
    </location>
</feature>
<gene>
    <name evidence="7" type="ORF">SPI_02386</name>
</gene>
<dbReference type="InterPro" id="IPR011990">
    <property type="entry name" value="TPR-like_helical_dom_sf"/>
</dbReference>
<feature type="compositionally biased region" description="Basic and acidic residues" evidence="6">
    <location>
        <begin position="402"/>
        <end position="416"/>
    </location>
</feature>
<feature type="compositionally biased region" description="Basic and acidic residues" evidence="6">
    <location>
        <begin position="1695"/>
        <end position="1705"/>
    </location>
</feature>
<dbReference type="GO" id="GO:0005634">
    <property type="term" value="C:nucleus"/>
    <property type="evidence" value="ECO:0007669"/>
    <property type="project" value="UniProtKB-SubCell"/>
</dbReference>
<dbReference type="SUPFAM" id="SSF48452">
    <property type="entry name" value="TPR-like"/>
    <property type="match status" value="1"/>
</dbReference>
<feature type="compositionally biased region" description="Acidic residues" evidence="6">
    <location>
        <begin position="2332"/>
        <end position="2343"/>
    </location>
</feature>